<dbReference type="PANTHER" id="PTHR33653:SF1">
    <property type="entry name" value="RIBONUCLEASE VAPC2"/>
    <property type="match status" value="1"/>
</dbReference>
<dbReference type="OrthoDB" id="32625at2"/>
<dbReference type="EC" id="3.1.-.-" evidence="8"/>
<dbReference type="GO" id="GO:0000287">
    <property type="term" value="F:magnesium ion binding"/>
    <property type="evidence" value="ECO:0007669"/>
    <property type="project" value="UniProtKB-UniRule"/>
</dbReference>
<protein>
    <recommendedName>
        <fullName evidence="8">Ribonuclease VapC</fullName>
        <shortName evidence="8">RNase VapC</shortName>
        <ecNumber evidence="8">3.1.-.-</ecNumber>
    </recommendedName>
    <alternativeName>
        <fullName evidence="8">Toxin VapC</fullName>
    </alternativeName>
</protein>
<evidence type="ECO:0000256" key="4">
    <source>
        <dbReference type="ARBA" id="ARBA00022723"/>
    </source>
</evidence>
<evidence type="ECO:0000256" key="2">
    <source>
        <dbReference type="ARBA" id="ARBA00022649"/>
    </source>
</evidence>
<evidence type="ECO:0000259" key="9">
    <source>
        <dbReference type="Pfam" id="PF01850"/>
    </source>
</evidence>
<keyword evidence="5 8" id="KW-0378">Hydrolase</keyword>
<name>D6SPE4_9BACT</name>
<feature type="binding site" evidence="8">
    <location>
        <position position="4"/>
    </location>
    <ligand>
        <name>Mg(2+)</name>
        <dbReference type="ChEBI" id="CHEBI:18420"/>
    </ligand>
</feature>
<dbReference type="Proteomes" id="UP000005496">
    <property type="component" value="Unassembled WGS sequence"/>
</dbReference>
<keyword evidence="3 8" id="KW-0540">Nuclease</keyword>
<keyword evidence="8" id="KW-0800">Toxin</keyword>
<comment type="function">
    <text evidence="8">Toxic component of a toxin-antitoxin (TA) system. An RNase.</text>
</comment>
<dbReference type="GO" id="GO:0004540">
    <property type="term" value="F:RNA nuclease activity"/>
    <property type="evidence" value="ECO:0007669"/>
    <property type="project" value="InterPro"/>
</dbReference>
<sequence length="130" mass="14092">MVSDTSAIIAILTGEPEADVLTRVIAESPDVMMSSFSVLETGIVLEARKGEAGGRELDLFLQRARVRVMPLDSEQVRIAREAWRRFGKGRHPAGLNIGDCCAYALAKSTGAPLLFKGHDFSKTDILVAAY</sequence>
<evidence type="ECO:0000256" key="1">
    <source>
        <dbReference type="ARBA" id="ARBA00001946"/>
    </source>
</evidence>
<dbReference type="PANTHER" id="PTHR33653">
    <property type="entry name" value="RIBONUCLEASE VAPC2"/>
    <property type="match status" value="1"/>
</dbReference>
<dbReference type="Gene3D" id="3.40.50.1010">
    <property type="entry name" value="5'-nuclease"/>
    <property type="match status" value="1"/>
</dbReference>
<dbReference type="eggNOG" id="COG3742">
    <property type="taxonomic scope" value="Bacteria"/>
</dbReference>
<comment type="similarity">
    <text evidence="7 8">Belongs to the PINc/VapC protein family.</text>
</comment>
<dbReference type="AlphaFoldDB" id="D6SPE4"/>
<dbReference type="EMBL" id="ACJN02000002">
    <property type="protein sequence ID" value="EFI34620.1"/>
    <property type="molecule type" value="Genomic_DNA"/>
</dbReference>
<accession>D6SPE4</accession>
<evidence type="ECO:0000256" key="3">
    <source>
        <dbReference type="ARBA" id="ARBA00022722"/>
    </source>
</evidence>
<dbReference type="HAMAP" id="MF_00265">
    <property type="entry name" value="VapC_Nob1"/>
    <property type="match status" value="1"/>
</dbReference>
<evidence type="ECO:0000313" key="10">
    <source>
        <dbReference type="EMBL" id="EFI34620.1"/>
    </source>
</evidence>
<proteinExistence type="inferred from homology"/>
<evidence type="ECO:0000256" key="5">
    <source>
        <dbReference type="ARBA" id="ARBA00022801"/>
    </source>
</evidence>
<comment type="caution">
    <text evidence="10">The sequence shown here is derived from an EMBL/GenBank/DDBJ whole genome shotgun (WGS) entry which is preliminary data.</text>
</comment>
<evidence type="ECO:0000256" key="8">
    <source>
        <dbReference type="HAMAP-Rule" id="MF_00265"/>
    </source>
</evidence>
<dbReference type="SUPFAM" id="SSF88723">
    <property type="entry name" value="PIN domain-like"/>
    <property type="match status" value="1"/>
</dbReference>
<keyword evidence="4 8" id="KW-0479">Metal-binding</keyword>
<dbReference type="InterPro" id="IPR002716">
    <property type="entry name" value="PIN_dom"/>
</dbReference>
<dbReference type="InterPro" id="IPR022907">
    <property type="entry name" value="VapC_family"/>
</dbReference>
<feature type="domain" description="PIN" evidence="9">
    <location>
        <begin position="2"/>
        <end position="125"/>
    </location>
</feature>
<feature type="binding site" evidence="8">
    <location>
        <position position="99"/>
    </location>
    <ligand>
        <name>Mg(2+)</name>
        <dbReference type="ChEBI" id="CHEBI:18420"/>
    </ligand>
</feature>
<evidence type="ECO:0000256" key="6">
    <source>
        <dbReference type="ARBA" id="ARBA00022842"/>
    </source>
</evidence>
<keyword evidence="11" id="KW-1185">Reference proteome</keyword>
<keyword evidence="6 8" id="KW-0460">Magnesium</keyword>
<dbReference type="InterPro" id="IPR029060">
    <property type="entry name" value="PIN-like_dom_sf"/>
</dbReference>
<reference evidence="10" key="1">
    <citation type="submission" date="2010-05" db="EMBL/GenBank/DDBJ databases">
        <title>The draft genome of Desulfonatronospira thiodismutans ASO3-1.</title>
        <authorList>
            <consortium name="US DOE Joint Genome Institute (JGI-PGF)"/>
            <person name="Lucas S."/>
            <person name="Copeland A."/>
            <person name="Lapidus A."/>
            <person name="Cheng J.-F."/>
            <person name="Bruce D."/>
            <person name="Goodwin L."/>
            <person name="Pitluck S."/>
            <person name="Chertkov O."/>
            <person name="Brettin T."/>
            <person name="Detter J.C."/>
            <person name="Han C."/>
            <person name="Land M.L."/>
            <person name="Hauser L."/>
            <person name="Kyrpides N."/>
            <person name="Mikhailova N."/>
            <person name="Muyzer G."/>
            <person name="Woyke T."/>
        </authorList>
    </citation>
    <scope>NUCLEOTIDE SEQUENCE [LARGE SCALE GENOMIC DNA]</scope>
    <source>
        <strain evidence="10">ASO3-1</strain>
    </source>
</reference>
<organism evidence="10 11">
    <name type="scientific">Desulfonatronospira thiodismutans ASO3-1</name>
    <dbReference type="NCBI Taxonomy" id="555779"/>
    <lineage>
        <taxon>Bacteria</taxon>
        <taxon>Pseudomonadati</taxon>
        <taxon>Thermodesulfobacteriota</taxon>
        <taxon>Desulfovibrionia</taxon>
        <taxon>Desulfovibrionales</taxon>
        <taxon>Desulfonatronovibrionaceae</taxon>
        <taxon>Desulfonatronospira</taxon>
    </lineage>
</organism>
<dbReference type="CDD" id="cd09871">
    <property type="entry name" value="PIN_MtVapC28-VapC30-like"/>
    <property type="match status" value="1"/>
</dbReference>
<comment type="cofactor">
    <cofactor evidence="1 8">
        <name>Mg(2+)</name>
        <dbReference type="ChEBI" id="CHEBI:18420"/>
    </cofactor>
</comment>
<dbReference type="RefSeq" id="WP_008869940.1">
    <property type="nucleotide sequence ID" value="NZ_ACJN02000002.1"/>
</dbReference>
<gene>
    <name evidence="8" type="primary">vapC</name>
    <name evidence="10" type="ORF">Dthio_PD1992</name>
</gene>
<dbReference type="GO" id="GO:0090729">
    <property type="term" value="F:toxin activity"/>
    <property type="evidence" value="ECO:0007669"/>
    <property type="project" value="UniProtKB-KW"/>
</dbReference>
<dbReference type="InterPro" id="IPR050556">
    <property type="entry name" value="Type_II_TA_system_RNase"/>
</dbReference>
<dbReference type="Pfam" id="PF01850">
    <property type="entry name" value="PIN"/>
    <property type="match status" value="1"/>
</dbReference>
<dbReference type="GO" id="GO:0016787">
    <property type="term" value="F:hydrolase activity"/>
    <property type="evidence" value="ECO:0007669"/>
    <property type="project" value="UniProtKB-KW"/>
</dbReference>
<keyword evidence="2 8" id="KW-1277">Toxin-antitoxin system</keyword>
<evidence type="ECO:0000313" key="11">
    <source>
        <dbReference type="Proteomes" id="UP000005496"/>
    </source>
</evidence>
<evidence type="ECO:0000256" key="7">
    <source>
        <dbReference type="ARBA" id="ARBA00038093"/>
    </source>
</evidence>